<keyword evidence="1" id="KW-0472">Membrane</keyword>
<feature type="transmembrane region" description="Helical" evidence="1">
    <location>
        <begin position="432"/>
        <end position="457"/>
    </location>
</feature>
<protein>
    <recommendedName>
        <fullName evidence="2">DUF112 domain-containing protein</fullName>
    </recommendedName>
</protein>
<keyword evidence="1" id="KW-1133">Transmembrane helix</keyword>
<accession>A0A917I3P6</accession>
<feature type="transmembrane region" description="Helical" evidence="1">
    <location>
        <begin position="121"/>
        <end position="147"/>
    </location>
</feature>
<comment type="caution">
    <text evidence="3">The sequence shown here is derived from an EMBL/GenBank/DDBJ whole genome shotgun (WGS) entry which is preliminary data.</text>
</comment>
<reference evidence="3" key="2">
    <citation type="submission" date="2020-09" db="EMBL/GenBank/DDBJ databases">
        <authorList>
            <person name="Sun Q."/>
            <person name="Zhou Y."/>
        </authorList>
    </citation>
    <scope>NUCLEOTIDE SEQUENCE</scope>
    <source>
        <strain evidence="3">CGMCC 1.12214</strain>
    </source>
</reference>
<evidence type="ECO:0000313" key="4">
    <source>
        <dbReference type="Proteomes" id="UP000603912"/>
    </source>
</evidence>
<dbReference type="PANTHER" id="PTHR35342">
    <property type="entry name" value="TRICARBOXYLIC TRANSPORT PROTEIN"/>
    <property type="match status" value="1"/>
</dbReference>
<name>A0A917I3P6_9HYPH</name>
<dbReference type="Pfam" id="PF01970">
    <property type="entry name" value="TctA"/>
    <property type="match status" value="1"/>
</dbReference>
<dbReference type="Proteomes" id="UP000603912">
    <property type="component" value="Unassembled WGS sequence"/>
</dbReference>
<evidence type="ECO:0000256" key="1">
    <source>
        <dbReference type="SAM" id="Phobius"/>
    </source>
</evidence>
<dbReference type="AlphaFoldDB" id="A0A917I3P6"/>
<feature type="transmembrane region" description="Helical" evidence="1">
    <location>
        <begin position="402"/>
        <end position="420"/>
    </location>
</feature>
<feature type="domain" description="DUF112" evidence="2">
    <location>
        <begin position="34"/>
        <end position="452"/>
    </location>
</feature>
<dbReference type="EMBL" id="BMES01000001">
    <property type="protein sequence ID" value="GGH11354.1"/>
    <property type="molecule type" value="Genomic_DNA"/>
</dbReference>
<feature type="transmembrane region" description="Helical" evidence="1">
    <location>
        <begin position="183"/>
        <end position="200"/>
    </location>
</feature>
<organism evidence="3 4">
    <name type="scientific">Alsobacter metallidurans</name>
    <dbReference type="NCBI Taxonomy" id="340221"/>
    <lineage>
        <taxon>Bacteria</taxon>
        <taxon>Pseudomonadati</taxon>
        <taxon>Pseudomonadota</taxon>
        <taxon>Alphaproteobacteria</taxon>
        <taxon>Hyphomicrobiales</taxon>
        <taxon>Alsobacteraceae</taxon>
        <taxon>Alsobacter</taxon>
    </lineage>
</organism>
<reference evidence="3" key="1">
    <citation type="journal article" date="2014" name="Int. J. Syst. Evol. Microbiol.">
        <title>Complete genome sequence of Corynebacterium casei LMG S-19264T (=DSM 44701T), isolated from a smear-ripened cheese.</title>
        <authorList>
            <consortium name="US DOE Joint Genome Institute (JGI-PGF)"/>
            <person name="Walter F."/>
            <person name="Albersmeier A."/>
            <person name="Kalinowski J."/>
            <person name="Ruckert C."/>
        </authorList>
    </citation>
    <scope>NUCLEOTIDE SEQUENCE</scope>
    <source>
        <strain evidence="3">CGMCC 1.12214</strain>
    </source>
</reference>
<gene>
    <name evidence="3" type="ORF">GCM10007036_08350</name>
</gene>
<feature type="transmembrane region" description="Helical" evidence="1">
    <location>
        <begin position="332"/>
        <end position="356"/>
    </location>
</feature>
<evidence type="ECO:0000313" key="3">
    <source>
        <dbReference type="EMBL" id="GGH11354.1"/>
    </source>
</evidence>
<sequence>MDLFANLALGFSTVLKLVDVNVPLLGVMPLPVNILLCFIGCLIGTLIGVLPGVGPIATIAILLPITFGLDPTGALIMLAGIYYGAQYGGSTTAILVNIPGEATSVVTTLDGHQMAKQGRAGVALGIAALGSFFAGCVATLVIAALGLPLTKLALLFGPAEYFSLMVMGLVFAVVLARGSVVKALAMIVLGLLLSTVGTDLESGQERLTMGLQDLSDGVDFAVLAMGLFGFAEILRNIESPETRDVVRGSIGRLLPSMADLKQSFWPVVRGTGLGAILGILPGNGAVLGPFASYTLEKKIAKDPRRFGRGAIEGVAGPESANNAGAQTAFIPLLTLGIPPNAVMALMVGAMTIHGIIPGPQVMTKNPNLFWGMVVSMWIGNLMLLIINLPLVGLWVKLLKVPYRLMFPAILIFCCIGIYSINNNPSDVLFTAFFGLIGYVLIKFSFEPAPLLLGFVLGKLMEEKLRQALILSRGSFSTFIERPVSAGLLVVAAIMLVLALLPSIQKSRDEVFTE</sequence>
<keyword evidence="4" id="KW-1185">Reference proteome</keyword>
<dbReference type="InterPro" id="IPR002823">
    <property type="entry name" value="DUF112_TM"/>
</dbReference>
<feature type="transmembrane region" description="Helical" evidence="1">
    <location>
        <begin position="153"/>
        <end position="176"/>
    </location>
</feature>
<keyword evidence="1" id="KW-0812">Transmembrane</keyword>
<feature type="transmembrane region" description="Helical" evidence="1">
    <location>
        <begin position="368"/>
        <end position="395"/>
    </location>
</feature>
<dbReference type="PANTHER" id="PTHR35342:SF5">
    <property type="entry name" value="TRICARBOXYLIC TRANSPORT PROTEIN"/>
    <property type="match status" value="1"/>
</dbReference>
<feature type="transmembrane region" description="Helical" evidence="1">
    <location>
        <begin position="478"/>
        <end position="500"/>
    </location>
</feature>
<proteinExistence type="predicted"/>
<evidence type="ECO:0000259" key="2">
    <source>
        <dbReference type="Pfam" id="PF01970"/>
    </source>
</evidence>